<accession>A0A1H2UV06</accession>
<dbReference type="OrthoDB" id="2989731at2"/>
<gene>
    <name evidence="2" type="ORF">SAMN05444487_104218</name>
</gene>
<evidence type="ECO:0000313" key="2">
    <source>
        <dbReference type="EMBL" id="SDW59424.1"/>
    </source>
</evidence>
<feature type="transmembrane region" description="Helical" evidence="1">
    <location>
        <begin position="44"/>
        <end position="63"/>
    </location>
</feature>
<keyword evidence="1" id="KW-1133">Transmembrane helix</keyword>
<keyword evidence="1" id="KW-0812">Transmembrane</keyword>
<evidence type="ECO:0000256" key="1">
    <source>
        <dbReference type="SAM" id="Phobius"/>
    </source>
</evidence>
<dbReference type="RefSeq" id="WP_091737664.1">
    <property type="nucleotide sequence ID" value="NZ_FNNQ01000004.1"/>
</dbReference>
<keyword evidence="3" id="KW-1185">Reference proteome</keyword>
<reference evidence="2 3" key="1">
    <citation type="submission" date="2016-10" db="EMBL/GenBank/DDBJ databases">
        <authorList>
            <person name="de Groot N.N."/>
        </authorList>
    </citation>
    <scope>NUCLEOTIDE SEQUENCE [LARGE SCALE GENOMIC DNA]</scope>
    <source>
        <strain evidence="2 3">DSM 45610</strain>
    </source>
</reference>
<evidence type="ECO:0000313" key="3">
    <source>
        <dbReference type="Proteomes" id="UP000198534"/>
    </source>
</evidence>
<dbReference type="Proteomes" id="UP000198534">
    <property type="component" value="Unassembled WGS sequence"/>
</dbReference>
<feature type="transmembrane region" description="Helical" evidence="1">
    <location>
        <begin position="12"/>
        <end position="32"/>
    </location>
</feature>
<proteinExistence type="predicted"/>
<keyword evidence="1" id="KW-0472">Membrane</keyword>
<sequence>MKGSRRGLAIEIGFVLTTVIVLKEWVFPYFIWRFFPTGDMAARMGEWMMIIVGVITCIIYLGLGSTSRQLYRLSVIEAIQVFALIHLPLLIVGWLNLPTTQLFTLIQGGGEAWSRLIGDGIRLFEPSLSLNLMLLSEWIALILFLCGRNLRVLEDTLGEVDLEGRYKTLKKKR</sequence>
<feature type="transmembrane region" description="Helical" evidence="1">
    <location>
        <begin position="128"/>
        <end position="146"/>
    </location>
</feature>
<dbReference type="STRING" id="1048340.SAMN05444487_104218"/>
<feature type="transmembrane region" description="Helical" evidence="1">
    <location>
        <begin position="75"/>
        <end position="95"/>
    </location>
</feature>
<dbReference type="AlphaFoldDB" id="A0A1H2UV06"/>
<name>A0A1H2UV06_9BACL</name>
<dbReference type="EMBL" id="FNNQ01000004">
    <property type="protein sequence ID" value="SDW59424.1"/>
    <property type="molecule type" value="Genomic_DNA"/>
</dbReference>
<organism evidence="2 3">
    <name type="scientific">Marininema mesophilum</name>
    <dbReference type="NCBI Taxonomy" id="1048340"/>
    <lineage>
        <taxon>Bacteria</taxon>
        <taxon>Bacillati</taxon>
        <taxon>Bacillota</taxon>
        <taxon>Bacilli</taxon>
        <taxon>Bacillales</taxon>
        <taxon>Thermoactinomycetaceae</taxon>
        <taxon>Marininema</taxon>
    </lineage>
</organism>
<protein>
    <submittedName>
        <fullName evidence="2">Uncharacterized protein</fullName>
    </submittedName>
</protein>